<reference evidence="2 3" key="1">
    <citation type="journal article" date="2018" name="Mol. Biol. Evol.">
        <title>Broad Genomic Sampling Reveals a Smut Pathogenic Ancestry of the Fungal Clade Ustilaginomycotina.</title>
        <authorList>
            <person name="Kijpornyongpan T."/>
            <person name="Mondo S.J."/>
            <person name="Barry K."/>
            <person name="Sandor L."/>
            <person name="Lee J."/>
            <person name="Lipzen A."/>
            <person name="Pangilinan J."/>
            <person name="LaButti K."/>
            <person name="Hainaut M."/>
            <person name="Henrissat B."/>
            <person name="Grigoriev I.V."/>
            <person name="Spatafora J.W."/>
            <person name="Aime M.C."/>
        </authorList>
    </citation>
    <scope>NUCLEOTIDE SEQUENCE [LARGE SCALE GENOMIC DNA]</scope>
    <source>
        <strain evidence="2 3">MCA 4198</strain>
    </source>
</reference>
<evidence type="ECO:0000313" key="3">
    <source>
        <dbReference type="Proteomes" id="UP000245768"/>
    </source>
</evidence>
<sequence length="321" mass="36400">MTITTAEHERSTSAGQITAIDTRNVAVMKELGYLGKVPALSLLADPRFSYYLYVPKRYAEFTSCPLIVLVHGSGRNAYELRDWYRDFAEEHGVFLLCPLFPIGFLDADDADNYKNIAYRGIRYDEILLQMCREVQSRYPRVDVAQFCMYAFSGGAQFAHRFAYLHPKRLSTLLCGAPGTQTMWDESQAYPQGTHDLVTVFGRSEIDWDALRRVPTVFLCGSEDIDDSWCKLRGRPPLGPNGRLGACKRLARSWELHGAKTEFIAIPGAKHEEHKLIPTVTTLFQRWRRSLETQGPHEAQPGEAMPHSAIYTIPSLPQEPRL</sequence>
<feature type="region of interest" description="Disordered" evidence="1">
    <location>
        <begin position="292"/>
        <end position="321"/>
    </location>
</feature>
<evidence type="ECO:0000256" key="1">
    <source>
        <dbReference type="SAM" id="MobiDB-lite"/>
    </source>
</evidence>
<proteinExistence type="predicted"/>
<dbReference type="RefSeq" id="XP_025376697.1">
    <property type="nucleotide sequence ID" value="XM_025522153.1"/>
</dbReference>
<keyword evidence="3" id="KW-1185">Reference proteome</keyword>
<dbReference type="OrthoDB" id="2334691at2759"/>
<dbReference type="SUPFAM" id="SSF53474">
    <property type="entry name" value="alpha/beta-Hydrolases"/>
    <property type="match status" value="1"/>
</dbReference>
<accession>A0A316YJV9</accession>
<dbReference type="GeneID" id="37044069"/>
<evidence type="ECO:0008006" key="4">
    <source>
        <dbReference type="Google" id="ProtNLM"/>
    </source>
</evidence>
<dbReference type="InParanoid" id="A0A316YJV9"/>
<dbReference type="EMBL" id="KZ819637">
    <property type="protein sequence ID" value="PWN89499.1"/>
    <property type="molecule type" value="Genomic_DNA"/>
</dbReference>
<organism evidence="2 3">
    <name type="scientific">Acaromyces ingoldii</name>
    <dbReference type="NCBI Taxonomy" id="215250"/>
    <lineage>
        <taxon>Eukaryota</taxon>
        <taxon>Fungi</taxon>
        <taxon>Dikarya</taxon>
        <taxon>Basidiomycota</taxon>
        <taxon>Ustilaginomycotina</taxon>
        <taxon>Exobasidiomycetes</taxon>
        <taxon>Exobasidiales</taxon>
        <taxon>Cryptobasidiaceae</taxon>
        <taxon>Acaromyces</taxon>
    </lineage>
</organism>
<dbReference type="Gene3D" id="3.40.50.1820">
    <property type="entry name" value="alpha/beta hydrolase"/>
    <property type="match status" value="1"/>
</dbReference>
<evidence type="ECO:0000313" key="2">
    <source>
        <dbReference type="EMBL" id="PWN89499.1"/>
    </source>
</evidence>
<dbReference type="AlphaFoldDB" id="A0A316YJV9"/>
<protein>
    <recommendedName>
        <fullName evidence="4">Alpha/beta-hydrolase</fullName>
    </recommendedName>
</protein>
<name>A0A316YJV9_9BASI</name>
<dbReference type="Proteomes" id="UP000245768">
    <property type="component" value="Unassembled WGS sequence"/>
</dbReference>
<gene>
    <name evidence="2" type="ORF">FA10DRAFT_268043</name>
</gene>
<dbReference type="InterPro" id="IPR029058">
    <property type="entry name" value="AB_hydrolase_fold"/>
</dbReference>